<evidence type="ECO:0008006" key="4">
    <source>
        <dbReference type="Google" id="ProtNLM"/>
    </source>
</evidence>
<evidence type="ECO:0000256" key="1">
    <source>
        <dbReference type="SAM" id="SignalP"/>
    </source>
</evidence>
<dbReference type="EMBL" id="JAICCF010000004">
    <property type="protein sequence ID" value="MBW8687056.1"/>
    <property type="molecule type" value="Genomic_DNA"/>
</dbReference>
<feature type="signal peptide" evidence="1">
    <location>
        <begin position="1"/>
        <end position="25"/>
    </location>
</feature>
<accession>A0ABS7GH86</accession>
<dbReference type="Proteomes" id="UP000812961">
    <property type="component" value="Unassembled WGS sequence"/>
</dbReference>
<keyword evidence="3" id="KW-1185">Reference proteome</keyword>
<feature type="chain" id="PRO_5046977380" description="YD repeat-containing protein" evidence="1">
    <location>
        <begin position="26"/>
        <end position="290"/>
    </location>
</feature>
<dbReference type="PROSITE" id="PS51257">
    <property type="entry name" value="PROKAR_LIPOPROTEIN"/>
    <property type="match status" value="1"/>
</dbReference>
<keyword evidence="1" id="KW-0732">Signal</keyword>
<evidence type="ECO:0000313" key="3">
    <source>
        <dbReference type="Proteomes" id="UP000812961"/>
    </source>
</evidence>
<comment type="caution">
    <text evidence="2">The sequence shown here is derived from an EMBL/GenBank/DDBJ whole genome shotgun (WGS) entry which is preliminary data.</text>
</comment>
<proteinExistence type="predicted"/>
<evidence type="ECO:0000313" key="2">
    <source>
        <dbReference type="EMBL" id="MBW8687056.1"/>
    </source>
</evidence>
<organism evidence="2 3">
    <name type="scientific">Chitinophaga rhizophila</name>
    <dbReference type="NCBI Taxonomy" id="2866212"/>
    <lineage>
        <taxon>Bacteria</taxon>
        <taxon>Pseudomonadati</taxon>
        <taxon>Bacteroidota</taxon>
        <taxon>Chitinophagia</taxon>
        <taxon>Chitinophagales</taxon>
        <taxon>Chitinophagaceae</taxon>
        <taxon>Chitinophaga</taxon>
    </lineage>
</organism>
<sequence>MKSTIRIFRLIPLAIIFMAMLSACKKETTTCCQTTDIDYVWELKYLSLDRFIGAGIRDMSRHEFTYNEFGKVKYYHVRTDFINPATPFDRTDTFFYDSQQRVSYILGDHSSYPAERYKKEFSYDGSGRRTLSKKYLLNTTLNSYYLVDSTVYQYQDTVISKIAHYANKAPDTAVFVYNSQQNLVSVRMNGLESVYQELSDYDNRPNALRQTHMESLEIEPSYTWLDDIRILMAAPKLPKNNFQTRRLPLLDITHYYTSAYGDLYNLLNSTYIELPVAIRYSQIYQYNARN</sequence>
<dbReference type="RefSeq" id="WP_220252383.1">
    <property type="nucleotide sequence ID" value="NZ_JAICCF010000004.1"/>
</dbReference>
<reference evidence="2 3" key="1">
    <citation type="submission" date="2021-08" db="EMBL/GenBank/DDBJ databases">
        <title>The genome sequence of Chitinophaga sp. B61.</title>
        <authorList>
            <person name="Zhang X."/>
        </authorList>
    </citation>
    <scope>NUCLEOTIDE SEQUENCE [LARGE SCALE GENOMIC DNA]</scope>
    <source>
        <strain evidence="2 3">B61</strain>
    </source>
</reference>
<gene>
    <name evidence="2" type="ORF">K1Y79_22155</name>
</gene>
<name>A0ABS7GH86_9BACT</name>
<protein>
    <recommendedName>
        <fullName evidence="4">YD repeat-containing protein</fullName>
    </recommendedName>
</protein>